<dbReference type="InterPro" id="IPR012674">
    <property type="entry name" value="Calycin"/>
</dbReference>
<dbReference type="InterPro" id="IPR022271">
    <property type="entry name" value="Lipocalin_ApoD"/>
</dbReference>
<keyword evidence="5" id="KW-1185">Reference proteome</keyword>
<organism evidence="4 5">
    <name type="scientific">Passalora fulva</name>
    <name type="common">Tomato leaf mold</name>
    <name type="synonym">Cladosporium fulvum</name>
    <dbReference type="NCBI Taxonomy" id="5499"/>
    <lineage>
        <taxon>Eukaryota</taxon>
        <taxon>Fungi</taxon>
        <taxon>Dikarya</taxon>
        <taxon>Ascomycota</taxon>
        <taxon>Pezizomycotina</taxon>
        <taxon>Dothideomycetes</taxon>
        <taxon>Dothideomycetidae</taxon>
        <taxon>Mycosphaerellales</taxon>
        <taxon>Mycosphaerellaceae</taxon>
        <taxon>Fulvia</taxon>
    </lineage>
</organism>
<dbReference type="Proteomes" id="UP000756132">
    <property type="component" value="Chromosome 6"/>
</dbReference>
<dbReference type="RefSeq" id="XP_047763476.1">
    <property type="nucleotide sequence ID" value="XM_047906392.1"/>
</dbReference>
<feature type="domain" description="Lipocalin/cytosolic fatty-acid binding" evidence="3">
    <location>
        <begin position="53"/>
        <end position="213"/>
    </location>
</feature>
<dbReference type="EMBL" id="CP090168">
    <property type="protein sequence ID" value="UJO19110.1"/>
    <property type="molecule type" value="Genomic_DNA"/>
</dbReference>
<protein>
    <submittedName>
        <fullName evidence="4">Apolipoprotein D</fullName>
    </submittedName>
</protein>
<keyword evidence="2" id="KW-0732">Signal</keyword>
<dbReference type="PIRSF" id="PIRSF036893">
    <property type="entry name" value="Lipocalin_ApoD"/>
    <property type="match status" value="1"/>
</dbReference>
<evidence type="ECO:0000259" key="3">
    <source>
        <dbReference type="Pfam" id="PF08212"/>
    </source>
</evidence>
<evidence type="ECO:0000256" key="1">
    <source>
        <dbReference type="ARBA" id="ARBA00006889"/>
    </source>
</evidence>
<feature type="chain" id="PRO_5040557081" evidence="2">
    <location>
        <begin position="19"/>
        <end position="220"/>
    </location>
</feature>
<dbReference type="GO" id="GO:0006629">
    <property type="term" value="P:lipid metabolic process"/>
    <property type="evidence" value="ECO:0007669"/>
    <property type="project" value="TreeGrafter"/>
</dbReference>
<feature type="signal peptide" evidence="2">
    <location>
        <begin position="1"/>
        <end position="18"/>
    </location>
</feature>
<dbReference type="OrthoDB" id="565904at2759"/>
<proteinExistence type="inferred from homology"/>
<dbReference type="InterPro" id="IPR047202">
    <property type="entry name" value="Lipocalin_Blc-like_dom"/>
</dbReference>
<reference evidence="4" key="2">
    <citation type="journal article" date="2022" name="Microb. Genom.">
        <title>A chromosome-scale genome assembly of the tomato pathogen Cladosporium fulvum reveals a compartmentalized genome architecture and the presence of a dispensable chromosome.</title>
        <authorList>
            <person name="Zaccaron A.Z."/>
            <person name="Chen L.H."/>
            <person name="Samaras A."/>
            <person name="Stergiopoulos I."/>
        </authorList>
    </citation>
    <scope>NUCLEOTIDE SEQUENCE</scope>
    <source>
        <strain evidence="4">Race5_Kim</strain>
    </source>
</reference>
<dbReference type="GeneID" id="71987122"/>
<dbReference type="InterPro" id="IPR000566">
    <property type="entry name" value="Lipocln_cytosolic_FA-bd_dom"/>
</dbReference>
<name>A0A9Q8PAZ1_PASFU</name>
<dbReference type="Gene3D" id="2.40.128.20">
    <property type="match status" value="1"/>
</dbReference>
<dbReference type="PANTHER" id="PTHR10612">
    <property type="entry name" value="APOLIPOPROTEIN D"/>
    <property type="match status" value="1"/>
</dbReference>
<dbReference type="AlphaFoldDB" id="A0A9Q8PAZ1"/>
<evidence type="ECO:0000256" key="2">
    <source>
        <dbReference type="PIRNR" id="PIRNR036893"/>
    </source>
</evidence>
<dbReference type="GO" id="GO:0000302">
    <property type="term" value="P:response to reactive oxygen species"/>
    <property type="evidence" value="ECO:0007669"/>
    <property type="project" value="TreeGrafter"/>
</dbReference>
<dbReference type="KEGG" id="ffu:CLAFUR5_07244"/>
<dbReference type="GO" id="GO:0005737">
    <property type="term" value="C:cytoplasm"/>
    <property type="evidence" value="ECO:0007669"/>
    <property type="project" value="TreeGrafter"/>
</dbReference>
<reference evidence="4" key="1">
    <citation type="submission" date="2021-12" db="EMBL/GenBank/DDBJ databases">
        <authorList>
            <person name="Zaccaron A."/>
            <person name="Stergiopoulos I."/>
        </authorList>
    </citation>
    <scope>NUCLEOTIDE SEQUENCE</scope>
    <source>
        <strain evidence="4">Race5_Kim</strain>
    </source>
</reference>
<gene>
    <name evidence="4" type="ORF">CLAFUR5_07244</name>
</gene>
<evidence type="ECO:0000313" key="4">
    <source>
        <dbReference type="EMBL" id="UJO19110.1"/>
    </source>
</evidence>
<comment type="similarity">
    <text evidence="1 2">Belongs to the calycin superfamily. Lipocalin family.</text>
</comment>
<accession>A0A9Q8PAZ1</accession>
<dbReference type="CDD" id="cd19438">
    <property type="entry name" value="lipocalin_Blc-like"/>
    <property type="match status" value="1"/>
</dbReference>
<dbReference type="PANTHER" id="PTHR10612:SF34">
    <property type="entry name" value="APOLIPOPROTEIN D"/>
    <property type="match status" value="1"/>
</dbReference>
<dbReference type="OMA" id="WAIVQTQ"/>
<evidence type="ECO:0000313" key="5">
    <source>
        <dbReference type="Proteomes" id="UP000756132"/>
    </source>
</evidence>
<dbReference type="Pfam" id="PF08212">
    <property type="entry name" value="Lipocalin_2"/>
    <property type="match status" value="1"/>
</dbReference>
<dbReference type="SUPFAM" id="SSF50814">
    <property type="entry name" value="Lipocalins"/>
    <property type="match status" value="1"/>
</dbReference>
<sequence length="220" mass="23323">MLTTAILFLASSAGLASADFLNKRQSTNGTTQAAVVDATYDGQCFYPKPTDNFDLTSYLGRWYQVAGTIAPFTANCKCIRADYALNDNGTVNVQNACEAQGQVVNIEGTATPVSQYAGYGHVGVLRVQFPGQPAPDCPGPNYIVQDIGSGSANDDCHDIDAARDDSFAIVQASNFSTLFVLSRMQAPGNASIEAWLKRAERLGSDLSNVVVTDQSGCQSS</sequence>